<name>A0A392LYU8_9FABA</name>
<dbReference type="AlphaFoldDB" id="A0A392LYU8"/>
<keyword evidence="3" id="KW-1185">Reference proteome</keyword>
<feature type="transmembrane region" description="Helical" evidence="1">
    <location>
        <begin position="116"/>
        <end position="149"/>
    </location>
</feature>
<keyword evidence="1" id="KW-0472">Membrane</keyword>
<evidence type="ECO:0000256" key="1">
    <source>
        <dbReference type="SAM" id="Phobius"/>
    </source>
</evidence>
<feature type="transmembrane region" description="Helical" evidence="1">
    <location>
        <begin position="155"/>
        <end position="174"/>
    </location>
</feature>
<reference evidence="2 3" key="1">
    <citation type="journal article" date="2018" name="Front. Plant Sci.">
        <title>Red Clover (Trifolium pratense) and Zigzag Clover (T. medium) - A Picture of Genomic Similarities and Differences.</title>
        <authorList>
            <person name="Dluhosova J."/>
            <person name="Istvanek J."/>
            <person name="Nedelnik J."/>
            <person name="Repkova J."/>
        </authorList>
    </citation>
    <scope>NUCLEOTIDE SEQUENCE [LARGE SCALE GENOMIC DNA]</scope>
    <source>
        <strain evidence="3">cv. 10/8</strain>
        <tissue evidence="2">Leaf</tissue>
    </source>
</reference>
<dbReference type="EMBL" id="LXQA010000693">
    <property type="protein sequence ID" value="MCH80105.1"/>
    <property type="molecule type" value="Genomic_DNA"/>
</dbReference>
<keyword evidence="1" id="KW-1133">Transmembrane helix</keyword>
<protein>
    <submittedName>
        <fullName evidence="2">Uncharacterized protein</fullName>
    </submittedName>
</protein>
<dbReference type="Proteomes" id="UP000265520">
    <property type="component" value="Unassembled WGS sequence"/>
</dbReference>
<proteinExistence type="predicted"/>
<organism evidence="2 3">
    <name type="scientific">Trifolium medium</name>
    <dbReference type="NCBI Taxonomy" id="97028"/>
    <lineage>
        <taxon>Eukaryota</taxon>
        <taxon>Viridiplantae</taxon>
        <taxon>Streptophyta</taxon>
        <taxon>Embryophyta</taxon>
        <taxon>Tracheophyta</taxon>
        <taxon>Spermatophyta</taxon>
        <taxon>Magnoliopsida</taxon>
        <taxon>eudicotyledons</taxon>
        <taxon>Gunneridae</taxon>
        <taxon>Pentapetalae</taxon>
        <taxon>rosids</taxon>
        <taxon>fabids</taxon>
        <taxon>Fabales</taxon>
        <taxon>Fabaceae</taxon>
        <taxon>Papilionoideae</taxon>
        <taxon>50 kb inversion clade</taxon>
        <taxon>NPAAA clade</taxon>
        <taxon>Hologalegina</taxon>
        <taxon>IRL clade</taxon>
        <taxon>Trifolieae</taxon>
        <taxon>Trifolium</taxon>
    </lineage>
</organism>
<feature type="transmembrane region" description="Helical" evidence="1">
    <location>
        <begin position="41"/>
        <end position="58"/>
    </location>
</feature>
<evidence type="ECO:0000313" key="3">
    <source>
        <dbReference type="Proteomes" id="UP000265520"/>
    </source>
</evidence>
<accession>A0A392LYU8</accession>
<feature type="transmembrane region" description="Helical" evidence="1">
    <location>
        <begin position="74"/>
        <end position="95"/>
    </location>
</feature>
<sequence length="185" mass="20665">MANPQRIIRCIGNTSAYSENDSEHQKPENASVRKREAMKHLFLVTAANLPYLGVFIAAKDKPIFSNPKNPSAAYVFYTLMMIIHILFLSMVYFTMLDHSCFITETQSTLEMVVFTLCFVSASVLMIGIVQIHCGFIAGILGLLAIYTAFTPREHLTWAILVIVLFGSGVSVYYGPIMIKSFLNLP</sequence>
<evidence type="ECO:0000313" key="2">
    <source>
        <dbReference type="EMBL" id="MCH80105.1"/>
    </source>
</evidence>
<comment type="caution">
    <text evidence="2">The sequence shown here is derived from an EMBL/GenBank/DDBJ whole genome shotgun (WGS) entry which is preliminary data.</text>
</comment>
<keyword evidence="1" id="KW-0812">Transmembrane</keyword>
<gene>
    <name evidence="2" type="ORF">A2U01_0000867</name>
</gene>